<evidence type="ECO:0000313" key="2">
    <source>
        <dbReference type="Proteomes" id="UP001059596"/>
    </source>
</evidence>
<accession>A0A9P9YGB2</accession>
<organism evidence="1 2">
    <name type="scientific">Drosophila gunungcola</name>
    <name type="common">fruit fly</name>
    <dbReference type="NCBI Taxonomy" id="103775"/>
    <lineage>
        <taxon>Eukaryota</taxon>
        <taxon>Metazoa</taxon>
        <taxon>Ecdysozoa</taxon>
        <taxon>Arthropoda</taxon>
        <taxon>Hexapoda</taxon>
        <taxon>Insecta</taxon>
        <taxon>Pterygota</taxon>
        <taxon>Neoptera</taxon>
        <taxon>Endopterygota</taxon>
        <taxon>Diptera</taxon>
        <taxon>Brachycera</taxon>
        <taxon>Muscomorpha</taxon>
        <taxon>Ephydroidea</taxon>
        <taxon>Drosophilidae</taxon>
        <taxon>Drosophila</taxon>
        <taxon>Sophophora</taxon>
    </lineage>
</organism>
<reference evidence="1" key="1">
    <citation type="journal article" date="2023" name="Genome Biol. Evol.">
        <title>Long-read-based Genome Assembly of Drosophila gunungcola Reveals Fewer Chemosensory Genes in Flower-breeding Species.</title>
        <authorList>
            <person name="Negi A."/>
            <person name="Liao B.Y."/>
            <person name="Yeh S.D."/>
        </authorList>
    </citation>
    <scope>NUCLEOTIDE SEQUENCE</scope>
    <source>
        <strain evidence="1">Sukarami</strain>
    </source>
</reference>
<proteinExistence type="predicted"/>
<gene>
    <name evidence="1" type="ORF">M5D96_010752</name>
</gene>
<feature type="non-terminal residue" evidence="1">
    <location>
        <position position="229"/>
    </location>
</feature>
<comment type="caution">
    <text evidence="1">The sequence shown here is derived from an EMBL/GenBank/DDBJ whole genome shotgun (WGS) entry which is preliminary data.</text>
</comment>
<dbReference type="EMBL" id="JAMKOV010000019">
    <property type="protein sequence ID" value="KAI8036446.1"/>
    <property type="molecule type" value="Genomic_DNA"/>
</dbReference>
<protein>
    <submittedName>
        <fullName evidence="1">Uncharacterized protein</fullName>
    </submittedName>
</protein>
<sequence length="229" mass="25016">KLGLYVPKELSLSSYAAPPKQYGGHEQPFNLQSYESTRSLPTANFIANENPTTGRNEFPLSKPLKSGFSTLPPKQQLYAPTSYQRKPVGSEHIAPQVNFNPTPLSFDKLARYEQNDKKNLTGPNPHYLNVQQSSYVRNTSPIPFGIASNEQTSRSPSSIGSMGSPHCHLPTTGPSKCGLLTSSSASSTLNQGQTFNKCARGWGATQNNQQPYQSTYSLPVVGNLPYSDF</sequence>
<evidence type="ECO:0000313" key="1">
    <source>
        <dbReference type="EMBL" id="KAI8036446.1"/>
    </source>
</evidence>
<dbReference type="Proteomes" id="UP001059596">
    <property type="component" value="Unassembled WGS sequence"/>
</dbReference>
<keyword evidence="2" id="KW-1185">Reference proteome</keyword>
<dbReference type="AlphaFoldDB" id="A0A9P9YGB2"/>
<name>A0A9P9YGB2_9MUSC</name>